<dbReference type="InterPro" id="IPR027939">
    <property type="entry name" value="NMT1/THI5"/>
</dbReference>
<keyword evidence="4" id="KW-1185">Reference proteome</keyword>
<comment type="caution">
    <text evidence="3">The sequence shown here is derived from an EMBL/GenBank/DDBJ whole genome shotgun (WGS) entry which is preliminary data.</text>
</comment>
<evidence type="ECO:0000259" key="2">
    <source>
        <dbReference type="Pfam" id="PF09084"/>
    </source>
</evidence>
<dbReference type="AlphaFoldDB" id="A0A5J5GML9"/>
<dbReference type="EMBL" id="VYQE01000002">
    <property type="protein sequence ID" value="KAA9009390.1"/>
    <property type="molecule type" value="Genomic_DNA"/>
</dbReference>
<dbReference type="PANTHER" id="PTHR31528">
    <property type="entry name" value="4-AMINO-5-HYDROXYMETHYL-2-METHYLPYRIMIDINE PHOSPHATE SYNTHASE THI11-RELATED"/>
    <property type="match status" value="1"/>
</dbReference>
<reference evidence="3 4" key="1">
    <citation type="submission" date="2019-09" db="EMBL/GenBank/DDBJ databases">
        <authorList>
            <person name="Park J.-S."/>
            <person name="Choi H.-J."/>
        </authorList>
    </citation>
    <scope>NUCLEOTIDE SEQUENCE [LARGE SCALE GENOMIC DNA]</scope>
    <source>
        <strain evidence="3 4">176SS1-4</strain>
    </source>
</reference>
<evidence type="ECO:0000313" key="4">
    <source>
        <dbReference type="Proteomes" id="UP000326554"/>
    </source>
</evidence>
<accession>A0A5J5GML9</accession>
<gene>
    <name evidence="3" type="ORF">F3S47_09105</name>
</gene>
<protein>
    <submittedName>
        <fullName evidence="3">ABC transporter substrate-binding protein</fullName>
    </submittedName>
</protein>
<keyword evidence="1" id="KW-0732">Signal</keyword>
<dbReference type="GO" id="GO:0009228">
    <property type="term" value="P:thiamine biosynthetic process"/>
    <property type="evidence" value="ECO:0007669"/>
    <property type="project" value="InterPro"/>
</dbReference>
<evidence type="ECO:0000256" key="1">
    <source>
        <dbReference type="SAM" id="SignalP"/>
    </source>
</evidence>
<name>A0A5J5GML9_9RHOB</name>
<sequence length="344" mass="36470">MLMSTPYGLAAAALLAAAAPAAAQDITTLKILTPVPRTASWYPVLAGEALGYFEEAGIELELVPGGDLPATSFLDNGTVDIASLDAPQVVQAQARGLDIDVVYEVMHGAVEGIYILEDSEAQSVADLEGTTVGIVGESDRALLVTALDIGGVPLDSVEIVVLGESAPLLANSLDGGQVAAIVGGPSDLVSLRSQDLAIRNILPDEIGDLPANSFAMDAERIEELRPMMEGFFEAWAKSVYAAEADPEAVAAMAKEAVPADWVREELGTLLLDLGMSLHVPDNGIYGELRSDVWTNLQEDLMAAGEIEEMVDNESFLNDDFIEAANSFDKEEVQADIEAWRAEHM</sequence>
<dbReference type="Pfam" id="PF09084">
    <property type="entry name" value="NMT1"/>
    <property type="match status" value="1"/>
</dbReference>
<dbReference type="Gene3D" id="3.40.190.10">
    <property type="entry name" value="Periplasmic binding protein-like II"/>
    <property type="match status" value="2"/>
</dbReference>
<evidence type="ECO:0000313" key="3">
    <source>
        <dbReference type="EMBL" id="KAA9009390.1"/>
    </source>
</evidence>
<dbReference type="PANTHER" id="PTHR31528:SF3">
    <property type="entry name" value="THIAMINE BIOSYNTHESIS PROTEIN HI_0357-RELATED"/>
    <property type="match status" value="1"/>
</dbReference>
<feature type="domain" description="SsuA/THI5-like" evidence="2">
    <location>
        <begin position="42"/>
        <end position="248"/>
    </location>
</feature>
<proteinExistence type="predicted"/>
<organism evidence="3 4">
    <name type="scientific">Histidinibacterium aquaticum</name>
    <dbReference type="NCBI Taxonomy" id="2613962"/>
    <lineage>
        <taxon>Bacteria</taxon>
        <taxon>Pseudomonadati</taxon>
        <taxon>Pseudomonadota</taxon>
        <taxon>Alphaproteobacteria</taxon>
        <taxon>Rhodobacterales</taxon>
        <taxon>Paracoccaceae</taxon>
        <taxon>Histidinibacterium</taxon>
    </lineage>
</organism>
<dbReference type="SUPFAM" id="SSF53850">
    <property type="entry name" value="Periplasmic binding protein-like II"/>
    <property type="match status" value="1"/>
</dbReference>
<dbReference type="InterPro" id="IPR015168">
    <property type="entry name" value="SsuA/THI5"/>
</dbReference>
<feature type="signal peptide" evidence="1">
    <location>
        <begin position="1"/>
        <end position="23"/>
    </location>
</feature>
<dbReference type="Proteomes" id="UP000326554">
    <property type="component" value="Unassembled WGS sequence"/>
</dbReference>
<feature type="chain" id="PRO_5023862337" evidence="1">
    <location>
        <begin position="24"/>
        <end position="344"/>
    </location>
</feature>